<evidence type="ECO:0008006" key="2">
    <source>
        <dbReference type="Google" id="ProtNLM"/>
    </source>
</evidence>
<dbReference type="InterPro" id="IPR016187">
    <property type="entry name" value="CTDL_fold"/>
</dbReference>
<comment type="caution">
    <text evidence="1">The sequence shown here is derived from an EMBL/GenBank/DDBJ whole genome shotgun (WGS) entry which is preliminary data.</text>
</comment>
<dbReference type="AlphaFoldDB" id="A0A0F9R7K4"/>
<dbReference type="EMBL" id="LAZR01003928">
    <property type="protein sequence ID" value="KKN13393.1"/>
    <property type="molecule type" value="Genomic_DNA"/>
</dbReference>
<protein>
    <recommendedName>
        <fullName evidence="2">Sulfatase-modifying factor enzyme domain-containing protein</fullName>
    </recommendedName>
</protein>
<sequence length="64" mass="7331">MSPASNRHVVMFYHDQSLHPLAVGQRDDGGIIRDLFGCAWEWTASSYHPYPGYAPGQRLRRTTR</sequence>
<organism evidence="1">
    <name type="scientific">marine sediment metagenome</name>
    <dbReference type="NCBI Taxonomy" id="412755"/>
    <lineage>
        <taxon>unclassified sequences</taxon>
        <taxon>metagenomes</taxon>
        <taxon>ecological metagenomes</taxon>
    </lineage>
</organism>
<evidence type="ECO:0000313" key="1">
    <source>
        <dbReference type="EMBL" id="KKN13393.1"/>
    </source>
</evidence>
<proteinExistence type="predicted"/>
<gene>
    <name evidence="1" type="ORF">LCGC14_1006840</name>
</gene>
<reference evidence="1" key="1">
    <citation type="journal article" date="2015" name="Nature">
        <title>Complex archaea that bridge the gap between prokaryotes and eukaryotes.</title>
        <authorList>
            <person name="Spang A."/>
            <person name="Saw J.H."/>
            <person name="Jorgensen S.L."/>
            <person name="Zaremba-Niedzwiedzka K."/>
            <person name="Martijn J."/>
            <person name="Lind A.E."/>
            <person name="van Eijk R."/>
            <person name="Schleper C."/>
            <person name="Guy L."/>
            <person name="Ettema T.J."/>
        </authorList>
    </citation>
    <scope>NUCLEOTIDE SEQUENCE</scope>
</reference>
<dbReference type="SUPFAM" id="SSF56436">
    <property type="entry name" value="C-type lectin-like"/>
    <property type="match status" value="1"/>
</dbReference>
<name>A0A0F9R7K4_9ZZZZ</name>
<accession>A0A0F9R7K4</accession>